<dbReference type="SUPFAM" id="SSF56112">
    <property type="entry name" value="Protein kinase-like (PK-like)"/>
    <property type="match status" value="1"/>
</dbReference>
<dbReference type="PANTHER" id="PTHR27001">
    <property type="entry name" value="OS01G0253100 PROTEIN"/>
    <property type="match status" value="1"/>
</dbReference>
<proteinExistence type="predicted"/>
<dbReference type="Gene3D" id="3.30.200.20">
    <property type="entry name" value="Phosphorylase Kinase, domain 1"/>
    <property type="match status" value="1"/>
</dbReference>
<dbReference type="InterPro" id="IPR000719">
    <property type="entry name" value="Prot_kinase_dom"/>
</dbReference>
<accession>A0A3Q2CDS5</accession>
<dbReference type="Ensembl" id="ENSCVAT00000010516.1">
    <property type="protein sequence ID" value="ENSCVAP00000003154.1"/>
    <property type="gene ID" value="ENSCVAG00000000123.1"/>
</dbReference>
<dbReference type="Gene3D" id="1.20.930.20">
    <property type="entry name" value="Adaptor protein Cbl, N-terminal domain"/>
    <property type="match status" value="1"/>
</dbReference>
<dbReference type="InterPro" id="IPR054000">
    <property type="entry name" value="MLKL_N"/>
</dbReference>
<dbReference type="GO" id="GO:0004672">
    <property type="term" value="F:protein kinase activity"/>
    <property type="evidence" value="ECO:0007669"/>
    <property type="project" value="InterPro"/>
</dbReference>
<dbReference type="GO" id="GO:0007166">
    <property type="term" value="P:cell surface receptor signaling pathway"/>
    <property type="evidence" value="ECO:0007669"/>
    <property type="project" value="InterPro"/>
</dbReference>
<dbReference type="PROSITE" id="PS50011">
    <property type="entry name" value="PROTEIN_KINASE_DOM"/>
    <property type="match status" value="1"/>
</dbReference>
<dbReference type="InterPro" id="IPR011009">
    <property type="entry name" value="Kinase-like_dom_sf"/>
</dbReference>
<evidence type="ECO:0000313" key="5">
    <source>
        <dbReference type="Proteomes" id="UP000265020"/>
    </source>
</evidence>
<dbReference type="Proteomes" id="UP000265020">
    <property type="component" value="Unassembled WGS sequence"/>
</dbReference>
<feature type="domain" description="Protein kinase" evidence="3">
    <location>
        <begin position="199"/>
        <end position="409"/>
    </location>
</feature>
<evidence type="ECO:0000256" key="2">
    <source>
        <dbReference type="ARBA" id="ARBA00022840"/>
    </source>
</evidence>
<keyword evidence="2" id="KW-0067">ATP-binding</keyword>
<reference evidence="4" key="1">
    <citation type="submission" date="2025-08" db="UniProtKB">
        <authorList>
            <consortium name="Ensembl"/>
        </authorList>
    </citation>
    <scope>IDENTIFICATION</scope>
</reference>
<dbReference type="CDD" id="cd21037">
    <property type="entry name" value="MLKL_NTD"/>
    <property type="match status" value="1"/>
</dbReference>
<sequence length="409" mass="46592">MDFVDPILSVAERIYTLVENVKANKKRCSRVVKRVKALEGLVKSIKQRDAVDHSAEVENALRGLSFTLTSAQELIEKYTSANLVKRILKSSSHGDEFNSVNERLNDAFSSLSLALQLEHGNEVFKVFDLISRQKEDEVDSKEDDAELKRMLKEYGEYVETMQRDLEDIKSNVIKIVEMLNKPRILTMDIRIIKPEELKNVETEPFMTTTTSKVYKGEFGGFMVAIKKYSGATNTKPREIKSIFDKEVDNMKRFESPNILRMFGICIQGENTSNPEFLVIMEYCKNGSLRDFLNSKHELLWTRKASMCLDAAQGLYRLHLSEEVSKLHMGITSSKFLVDENYRVKLGGLELAKTETSLKRTAKDKEKDKDISSVCYSSPQQLGNINHTYSKECEIYRSVALGPPASHSIL</sequence>
<dbReference type="GO" id="GO:0005886">
    <property type="term" value="C:plasma membrane"/>
    <property type="evidence" value="ECO:0007669"/>
    <property type="project" value="TreeGrafter"/>
</dbReference>
<dbReference type="InterPro" id="IPR059179">
    <property type="entry name" value="MLKL-like_MCAfunc"/>
</dbReference>
<dbReference type="Pfam" id="PF07714">
    <property type="entry name" value="PK_Tyr_Ser-Thr"/>
    <property type="match status" value="1"/>
</dbReference>
<dbReference type="GeneTree" id="ENSGT00390000016453"/>
<evidence type="ECO:0000259" key="3">
    <source>
        <dbReference type="PROSITE" id="PS50011"/>
    </source>
</evidence>
<reference evidence="4" key="2">
    <citation type="submission" date="2025-09" db="UniProtKB">
        <authorList>
            <consortium name="Ensembl"/>
        </authorList>
    </citation>
    <scope>IDENTIFICATION</scope>
</reference>
<keyword evidence="1" id="KW-0547">Nucleotide-binding</keyword>
<dbReference type="Pfam" id="PF22215">
    <property type="entry name" value="MLKL_N"/>
    <property type="match status" value="1"/>
</dbReference>
<dbReference type="GO" id="GO:0005524">
    <property type="term" value="F:ATP binding"/>
    <property type="evidence" value="ECO:0007669"/>
    <property type="project" value="UniProtKB-KW"/>
</dbReference>
<dbReference type="AlphaFoldDB" id="A0A3Q2CDS5"/>
<evidence type="ECO:0000313" key="4">
    <source>
        <dbReference type="Ensembl" id="ENSCVAP00000003154.1"/>
    </source>
</evidence>
<dbReference type="Gene3D" id="1.10.510.10">
    <property type="entry name" value="Transferase(Phosphotransferase) domain 1"/>
    <property type="match status" value="1"/>
</dbReference>
<protein>
    <submittedName>
        <fullName evidence="4">Mixed lineage kinase domain like pseudokinase</fullName>
    </submittedName>
</protein>
<dbReference type="PANTHER" id="PTHR27001:SF931">
    <property type="entry name" value="OS11G0664100 PROTEIN"/>
    <property type="match status" value="1"/>
</dbReference>
<organism evidence="4 5">
    <name type="scientific">Cyprinodon variegatus</name>
    <name type="common">Sheepshead minnow</name>
    <dbReference type="NCBI Taxonomy" id="28743"/>
    <lineage>
        <taxon>Eukaryota</taxon>
        <taxon>Metazoa</taxon>
        <taxon>Chordata</taxon>
        <taxon>Craniata</taxon>
        <taxon>Vertebrata</taxon>
        <taxon>Euteleostomi</taxon>
        <taxon>Actinopterygii</taxon>
        <taxon>Neopterygii</taxon>
        <taxon>Teleostei</taxon>
        <taxon>Neoteleostei</taxon>
        <taxon>Acanthomorphata</taxon>
        <taxon>Ovalentaria</taxon>
        <taxon>Atherinomorphae</taxon>
        <taxon>Cyprinodontiformes</taxon>
        <taxon>Cyprinodontidae</taxon>
        <taxon>Cyprinodon</taxon>
    </lineage>
</organism>
<dbReference type="InterPro" id="IPR036537">
    <property type="entry name" value="Adaptor_Cbl_N_dom_sf"/>
</dbReference>
<evidence type="ECO:0000256" key="1">
    <source>
        <dbReference type="ARBA" id="ARBA00022741"/>
    </source>
</evidence>
<name>A0A3Q2CDS5_CYPVA</name>
<keyword evidence="5" id="KW-1185">Reference proteome</keyword>
<dbReference type="InterPro" id="IPR001245">
    <property type="entry name" value="Ser-Thr/Tyr_kinase_cat_dom"/>
</dbReference>